<protein>
    <submittedName>
        <fullName evidence="1">Uncharacterized protein</fullName>
    </submittedName>
</protein>
<evidence type="ECO:0000313" key="1">
    <source>
        <dbReference type="EMBL" id="BAC96290.1"/>
    </source>
</evidence>
<proteinExistence type="predicted"/>
<evidence type="ECO:0000313" key="2">
    <source>
        <dbReference type="Proteomes" id="UP000002675"/>
    </source>
</evidence>
<accession>Q7MFQ6</accession>
<dbReference type="EMBL" id="BA000038">
    <property type="protein sequence ID" value="BAC96290.1"/>
    <property type="molecule type" value="Genomic_DNA"/>
</dbReference>
<dbReference type="KEGG" id="vvy:VVA0264"/>
<reference evidence="1 2" key="1">
    <citation type="journal article" date="2003" name="Genome Res.">
        <title>Comparative genome analysis of Vibrio vulnificus, a marine pathogen.</title>
        <authorList>
            <person name="Chen C.Y."/>
            <person name="Wu K.M."/>
            <person name="Chang Y.C."/>
            <person name="Chang C.H."/>
            <person name="Tsai H.C."/>
            <person name="Liao T.L."/>
            <person name="Liu Y.M."/>
            <person name="Chen H.J."/>
            <person name="Shen A.B."/>
            <person name="Li J.C."/>
            <person name="Su T.L."/>
            <person name="Shao C.P."/>
            <person name="Lee C.T."/>
            <person name="Hor L.I."/>
            <person name="Tsai S.F."/>
        </authorList>
    </citation>
    <scope>NUCLEOTIDE SEQUENCE [LARGE SCALE GENOMIC DNA]</scope>
    <source>
        <strain evidence="1 2">YJ016</strain>
    </source>
</reference>
<dbReference type="Proteomes" id="UP000002675">
    <property type="component" value="Chromosome II"/>
</dbReference>
<dbReference type="AlphaFoldDB" id="Q7MFQ6"/>
<organism evidence="1 2">
    <name type="scientific">Vibrio vulnificus (strain YJ016)</name>
    <dbReference type="NCBI Taxonomy" id="196600"/>
    <lineage>
        <taxon>Bacteria</taxon>
        <taxon>Pseudomonadati</taxon>
        <taxon>Pseudomonadota</taxon>
        <taxon>Gammaproteobacteria</taxon>
        <taxon>Vibrionales</taxon>
        <taxon>Vibrionaceae</taxon>
        <taxon>Vibrio</taxon>
    </lineage>
</organism>
<name>Q7MFQ6_VIBVY</name>
<sequence>MTEQNPSYCAKDFCFLAILNDVRLADIEPCEKKIKEDIFYLCY</sequence>
<gene>
    <name evidence="1" type="ordered locus">VVA0264</name>
</gene>
<dbReference type="HOGENOM" id="CLU_3241411_0_0_6"/>